<reference evidence="1" key="1">
    <citation type="submission" date="2021-02" db="EMBL/GenBank/DDBJ databases">
        <authorList>
            <person name="Nowell W R."/>
        </authorList>
    </citation>
    <scope>NUCLEOTIDE SEQUENCE</scope>
</reference>
<protein>
    <submittedName>
        <fullName evidence="1">Uncharacterized protein</fullName>
    </submittedName>
</protein>
<proteinExistence type="predicted"/>
<evidence type="ECO:0000313" key="2">
    <source>
        <dbReference type="Proteomes" id="UP000663889"/>
    </source>
</evidence>
<dbReference type="AlphaFoldDB" id="A0A815USR8"/>
<dbReference type="Proteomes" id="UP000663889">
    <property type="component" value="Unassembled WGS sequence"/>
</dbReference>
<organism evidence="1 2">
    <name type="scientific">Rotaria sordida</name>
    <dbReference type="NCBI Taxonomy" id="392033"/>
    <lineage>
        <taxon>Eukaryota</taxon>
        <taxon>Metazoa</taxon>
        <taxon>Spiralia</taxon>
        <taxon>Gnathifera</taxon>
        <taxon>Rotifera</taxon>
        <taxon>Eurotatoria</taxon>
        <taxon>Bdelloidea</taxon>
        <taxon>Philodinida</taxon>
        <taxon>Philodinidae</taxon>
        <taxon>Rotaria</taxon>
    </lineage>
</organism>
<dbReference type="EMBL" id="CAJNOU010007591">
    <property type="protein sequence ID" value="CAF1526987.1"/>
    <property type="molecule type" value="Genomic_DNA"/>
</dbReference>
<comment type="caution">
    <text evidence="1">The sequence shown here is derived from an EMBL/GenBank/DDBJ whole genome shotgun (WGS) entry which is preliminary data.</text>
</comment>
<accession>A0A815USR8</accession>
<gene>
    <name evidence="1" type="ORF">SEV965_LOCUS37316</name>
</gene>
<evidence type="ECO:0000313" key="1">
    <source>
        <dbReference type="EMBL" id="CAF1526987.1"/>
    </source>
</evidence>
<sequence>MPNFDVDSITAISNISSSRENNQSTNVIQ</sequence>
<name>A0A815USR8_9BILA</name>
<feature type="non-terminal residue" evidence="1">
    <location>
        <position position="29"/>
    </location>
</feature>